<dbReference type="Pfam" id="PF02954">
    <property type="entry name" value="HTH_8"/>
    <property type="match status" value="1"/>
</dbReference>
<feature type="domain" description="Sigma-54 factor interaction" evidence="5">
    <location>
        <begin position="4"/>
        <end position="216"/>
    </location>
</feature>
<evidence type="ECO:0000256" key="2">
    <source>
        <dbReference type="ARBA" id="ARBA00022840"/>
    </source>
</evidence>
<evidence type="ECO:0000256" key="1">
    <source>
        <dbReference type="ARBA" id="ARBA00022741"/>
    </source>
</evidence>
<dbReference type="PROSITE" id="PS00688">
    <property type="entry name" value="SIGMA54_INTERACT_3"/>
    <property type="match status" value="1"/>
</dbReference>
<proteinExistence type="predicted"/>
<dbReference type="Gene3D" id="1.10.10.60">
    <property type="entry name" value="Homeodomain-like"/>
    <property type="match status" value="1"/>
</dbReference>
<dbReference type="GO" id="GO:0006355">
    <property type="term" value="P:regulation of DNA-templated transcription"/>
    <property type="evidence" value="ECO:0007669"/>
    <property type="project" value="InterPro"/>
</dbReference>
<dbReference type="InterPro" id="IPR003593">
    <property type="entry name" value="AAA+_ATPase"/>
</dbReference>
<keyword evidence="7" id="KW-1185">Reference proteome</keyword>
<keyword evidence="2" id="KW-0067">ATP-binding</keyword>
<dbReference type="SUPFAM" id="SSF52540">
    <property type="entry name" value="P-loop containing nucleoside triphosphate hydrolases"/>
    <property type="match status" value="1"/>
</dbReference>
<dbReference type="SUPFAM" id="SSF46689">
    <property type="entry name" value="Homeodomain-like"/>
    <property type="match status" value="1"/>
</dbReference>
<dbReference type="Gene3D" id="1.10.8.60">
    <property type="match status" value="1"/>
</dbReference>
<dbReference type="InterPro" id="IPR002197">
    <property type="entry name" value="HTH_Fis"/>
</dbReference>
<evidence type="ECO:0000313" key="7">
    <source>
        <dbReference type="Proteomes" id="UP000005459"/>
    </source>
</evidence>
<dbReference type="STRING" id="768671.ThimaDRAFT_2029"/>
<accession>F9UAZ3</accession>
<dbReference type="GO" id="GO:0043565">
    <property type="term" value="F:sequence-specific DNA binding"/>
    <property type="evidence" value="ECO:0007669"/>
    <property type="project" value="InterPro"/>
</dbReference>
<protein>
    <submittedName>
        <fullName evidence="6">Sigma54 specific transcriptional regulator, Fis family</fullName>
    </submittedName>
</protein>
<evidence type="ECO:0000313" key="6">
    <source>
        <dbReference type="EMBL" id="EGV18611.1"/>
    </source>
</evidence>
<dbReference type="PROSITE" id="PS50045">
    <property type="entry name" value="SIGMA54_INTERACT_4"/>
    <property type="match status" value="1"/>
</dbReference>
<dbReference type="SMART" id="SM00382">
    <property type="entry name" value="AAA"/>
    <property type="match status" value="1"/>
</dbReference>
<dbReference type="PANTHER" id="PTHR32071">
    <property type="entry name" value="TRANSCRIPTIONAL REGULATORY PROTEIN"/>
    <property type="match status" value="1"/>
</dbReference>
<keyword evidence="3" id="KW-0805">Transcription regulation</keyword>
<dbReference type="InterPro" id="IPR009057">
    <property type="entry name" value="Homeodomain-like_sf"/>
</dbReference>
<dbReference type="EMBL" id="AFWV01000006">
    <property type="protein sequence ID" value="EGV18611.1"/>
    <property type="molecule type" value="Genomic_DNA"/>
</dbReference>
<dbReference type="InterPro" id="IPR058031">
    <property type="entry name" value="AAA_lid_NorR"/>
</dbReference>
<dbReference type="GO" id="GO:0005524">
    <property type="term" value="F:ATP binding"/>
    <property type="evidence" value="ECO:0007669"/>
    <property type="project" value="UniProtKB-KW"/>
</dbReference>
<dbReference type="OrthoDB" id="9804019at2"/>
<dbReference type="eggNOG" id="COG3829">
    <property type="taxonomic scope" value="Bacteria"/>
</dbReference>
<keyword evidence="4" id="KW-0804">Transcription</keyword>
<dbReference type="Proteomes" id="UP000005459">
    <property type="component" value="Unassembled WGS sequence"/>
</dbReference>
<keyword evidence="1" id="KW-0547">Nucleotide-binding</keyword>
<dbReference type="CDD" id="cd00009">
    <property type="entry name" value="AAA"/>
    <property type="match status" value="1"/>
</dbReference>
<evidence type="ECO:0000256" key="3">
    <source>
        <dbReference type="ARBA" id="ARBA00023015"/>
    </source>
</evidence>
<organism evidence="6 7">
    <name type="scientific">Thiocapsa marina 5811</name>
    <dbReference type="NCBI Taxonomy" id="768671"/>
    <lineage>
        <taxon>Bacteria</taxon>
        <taxon>Pseudomonadati</taxon>
        <taxon>Pseudomonadota</taxon>
        <taxon>Gammaproteobacteria</taxon>
        <taxon>Chromatiales</taxon>
        <taxon>Chromatiaceae</taxon>
        <taxon>Thiocapsa</taxon>
    </lineage>
</organism>
<dbReference type="Pfam" id="PF14532">
    <property type="entry name" value="Sigma54_activ_2"/>
    <property type="match status" value="1"/>
</dbReference>
<evidence type="ECO:0000256" key="4">
    <source>
        <dbReference type="ARBA" id="ARBA00023163"/>
    </source>
</evidence>
<dbReference type="InterPro" id="IPR025944">
    <property type="entry name" value="Sigma_54_int_dom_CS"/>
</dbReference>
<sequence>MTTLIGQSPAFTRLRNALSMVAATDVGVLLLGEPGTGKETLAREIHASSARREGRFGVLACAGAPPDALDRCLSAFSRDAASTLYLDEVGELNAGDQARLLHFIVGQDAAAHDGSRSGSGLRIVAASALDLDRLVQQGTFRRDLYLRLCVVPLEVPPLRERALDISALTQHFITTAAARHRVEPPRLKSGAERLLRRYTWPGNLRELANLCERLVILLPGTEVGPENLPGEVVRGAPQSQNDMGFSLPPHGIDLNDLEAELIRQALSLAGGNKSRAARLLGLTRDTLLYRLQKHLIAG</sequence>
<dbReference type="Gene3D" id="3.40.50.300">
    <property type="entry name" value="P-loop containing nucleotide triphosphate hydrolases"/>
    <property type="match status" value="1"/>
</dbReference>
<dbReference type="InterPro" id="IPR002078">
    <property type="entry name" value="Sigma_54_int"/>
</dbReference>
<evidence type="ECO:0000259" key="5">
    <source>
        <dbReference type="PROSITE" id="PS50045"/>
    </source>
</evidence>
<dbReference type="AlphaFoldDB" id="F9UAZ3"/>
<reference evidence="6 7" key="1">
    <citation type="submission" date="2011-06" db="EMBL/GenBank/DDBJ databases">
        <title>The draft genome of Thiocapsa marina 5811.</title>
        <authorList>
            <consortium name="US DOE Joint Genome Institute (JGI-PGF)"/>
            <person name="Lucas S."/>
            <person name="Han J."/>
            <person name="Cheng J.-F."/>
            <person name="Goodwin L."/>
            <person name="Pitluck S."/>
            <person name="Peters L."/>
            <person name="Land M.L."/>
            <person name="Hauser L."/>
            <person name="Vogl K."/>
            <person name="Liu Z."/>
            <person name="Imhoff J."/>
            <person name="Thiel V."/>
            <person name="Frigaard N.-U."/>
            <person name="Bryant D."/>
            <person name="Woyke T.J."/>
        </authorList>
    </citation>
    <scope>NUCLEOTIDE SEQUENCE [LARGE SCALE GENOMIC DNA]</scope>
    <source>
        <strain evidence="6 7">5811</strain>
    </source>
</reference>
<dbReference type="InterPro" id="IPR027417">
    <property type="entry name" value="P-loop_NTPase"/>
</dbReference>
<name>F9UAZ3_9GAMM</name>
<dbReference type="PRINTS" id="PR01590">
    <property type="entry name" value="HTHFIS"/>
</dbReference>
<dbReference type="Pfam" id="PF25601">
    <property type="entry name" value="AAA_lid_14"/>
    <property type="match status" value="1"/>
</dbReference>
<dbReference type="RefSeq" id="WP_007192904.1">
    <property type="nucleotide sequence ID" value="NZ_AFWV01000006.1"/>
</dbReference>
<gene>
    <name evidence="6" type="ORF">ThimaDRAFT_2029</name>
</gene>
<dbReference type="PATRIC" id="fig|768671.3.peg.2147"/>